<feature type="transmembrane region" description="Helical" evidence="8">
    <location>
        <begin position="421"/>
        <end position="444"/>
    </location>
</feature>
<dbReference type="AlphaFoldDB" id="A0A1L7D1J5"/>
<proteinExistence type="predicted"/>
<keyword evidence="3" id="KW-1003">Cell membrane</keyword>
<feature type="transmembrane region" description="Helical" evidence="8">
    <location>
        <begin position="160"/>
        <end position="180"/>
    </location>
</feature>
<accession>A0A1L7D1J5</accession>
<keyword evidence="4 8" id="KW-0812">Transmembrane</keyword>
<feature type="transmembrane region" description="Helical" evidence="8">
    <location>
        <begin position="363"/>
        <end position="381"/>
    </location>
</feature>
<feature type="transmembrane region" description="Helical" evidence="8">
    <location>
        <begin position="76"/>
        <end position="100"/>
    </location>
</feature>
<keyword evidence="2" id="KW-0813">Transport</keyword>
<evidence type="ECO:0000256" key="1">
    <source>
        <dbReference type="ARBA" id="ARBA00004651"/>
    </source>
</evidence>
<dbReference type="GO" id="GO:0005886">
    <property type="term" value="C:plasma membrane"/>
    <property type="evidence" value="ECO:0007669"/>
    <property type="project" value="UniProtKB-SubCell"/>
</dbReference>
<dbReference type="EMBL" id="CP009249">
    <property type="protein sequence ID" value="APT92036.1"/>
    <property type="molecule type" value="Genomic_DNA"/>
</dbReference>
<feature type="transmembrane region" description="Helical" evidence="8">
    <location>
        <begin position="128"/>
        <end position="148"/>
    </location>
</feature>
<dbReference type="Pfam" id="PF02386">
    <property type="entry name" value="TrkH"/>
    <property type="match status" value="1"/>
</dbReference>
<feature type="transmembrane region" description="Helical" evidence="8">
    <location>
        <begin position="393"/>
        <end position="414"/>
    </location>
</feature>
<reference evidence="9 10" key="1">
    <citation type="submission" date="2014-08" db="EMBL/GenBank/DDBJ databases">
        <title>Complete genome sequence of Corynebacterium phocae M408/89/1(T)(=DSM 44612(T)), isolated from the common seal (Phoca vitulina).</title>
        <authorList>
            <person name="Ruckert C."/>
            <person name="Albersmeier A."/>
            <person name="Winkler A."/>
            <person name="Kalinowski J."/>
        </authorList>
    </citation>
    <scope>NUCLEOTIDE SEQUENCE [LARGE SCALE GENOMIC DNA]</scope>
    <source>
        <strain evidence="9 10">M408/89/1</strain>
    </source>
</reference>
<keyword evidence="7 8" id="KW-0472">Membrane</keyword>
<sequence>MHKRKVRRAIKPARLVALGFAAIIVAGTLGLMSPLATNSGHGTPFLAALFTATSAVTMTGLAVVDTPVHYSVVGQGIIAALIQVGGFGIMAMASLVGMVITGRLGLRTMVNTAAEGRALATGEVRRTLMATLKVTAVVEIATAVVLAVRHHQGYGDSVAGAAWFGVFHSISAFNNAGFALQSDSLTSFVGDVWIIAPISCAIIIGGLGFPLLAELFRRVKLQNRLHRGKELVARPAPLSVTARTTLFATPVLLLVMFLAVCLWEWNGALAHLHGPDKLLAAVFQAVTPRTAGFNSVDFGEFHPATLLVTDMMMFTGAGSAGTAGGVKITTLAVLLAAMLAEFRGERWTSIAKRRIEPAVVRQALTVFAFSCFAVAIGVLAVMTLDPHFATDRIIFEVVSAFGTTGLSTGITANLSAGSQGVLIMLMFLGRLGPITLVASLTSIYSARGYEYPVERPFIG</sequence>
<dbReference type="PANTHER" id="PTHR32024:SF1">
    <property type="entry name" value="KTR SYSTEM POTASSIUM UPTAKE PROTEIN B"/>
    <property type="match status" value="1"/>
</dbReference>
<dbReference type="STRING" id="161895.CPHO_03025"/>
<evidence type="ECO:0000256" key="6">
    <source>
        <dbReference type="ARBA" id="ARBA00023065"/>
    </source>
</evidence>
<dbReference type="RefSeq" id="WP_075733102.1">
    <property type="nucleotide sequence ID" value="NZ_CP009249.1"/>
</dbReference>
<evidence type="ECO:0000256" key="5">
    <source>
        <dbReference type="ARBA" id="ARBA00022989"/>
    </source>
</evidence>
<keyword evidence="10" id="KW-1185">Reference proteome</keyword>
<feature type="transmembrane region" description="Helical" evidence="8">
    <location>
        <begin position="320"/>
        <end position="342"/>
    </location>
</feature>
<feature type="transmembrane region" description="Helical" evidence="8">
    <location>
        <begin position="12"/>
        <end position="33"/>
    </location>
</feature>
<feature type="transmembrane region" description="Helical" evidence="8">
    <location>
        <begin position="45"/>
        <end position="64"/>
    </location>
</feature>
<evidence type="ECO:0000313" key="10">
    <source>
        <dbReference type="Proteomes" id="UP000185491"/>
    </source>
</evidence>
<dbReference type="GO" id="GO:0008324">
    <property type="term" value="F:monoatomic cation transmembrane transporter activity"/>
    <property type="evidence" value="ECO:0007669"/>
    <property type="project" value="InterPro"/>
</dbReference>
<name>A0A1L7D1J5_9CORY</name>
<evidence type="ECO:0000256" key="2">
    <source>
        <dbReference type="ARBA" id="ARBA00022448"/>
    </source>
</evidence>
<feature type="transmembrane region" description="Helical" evidence="8">
    <location>
        <begin position="192"/>
        <end position="216"/>
    </location>
</feature>
<dbReference type="OrthoDB" id="9810952at2"/>
<protein>
    <submittedName>
        <fullName evidence="9">ATPase</fullName>
    </submittedName>
</protein>
<keyword evidence="5 8" id="KW-1133">Transmembrane helix</keyword>
<dbReference type="InterPro" id="IPR003445">
    <property type="entry name" value="Cat_transpt"/>
</dbReference>
<evidence type="ECO:0000256" key="4">
    <source>
        <dbReference type="ARBA" id="ARBA00022692"/>
    </source>
</evidence>
<feature type="transmembrane region" description="Helical" evidence="8">
    <location>
        <begin position="244"/>
        <end position="265"/>
    </location>
</feature>
<dbReference type="GO" id="GO:0030001">
    <property type="term" value="P:metal ion transport"/>
    <property type="evidence" value="ECO:0007669"/>
    <property type="project" value="UniProtKB-ARBA"/>
</dbReference>
<evidence type="ECO:0000313" key="9">
    <source>
        <dbReference type="EMBL" id="APT92036.1"/>
    </source>
</evidence>
<dbReference type="Proteomes" id="UP000185491">
    <property type="component" value="Chromosome"/>
</dbReference>
<keyword evidence="6" id="KW-0406">Ion transport</keyword>
<dbReference type="KEGG" id="cpho:CPHO_03025"/>
<organism evidence="9 10">
    <name type="scientific">Corynebacterium phocae</name>
    <dbReference type="NCBI Taxonomy" id="161895"/>
    <lineage>
        <taxon>Bacteria</taxon>
        <taxon>Bacillati</taxon>
        <taxon>Actinomycetota</taxon>
        <taxon>Actinomycetes</taxon>
        <taxon>Mycobacteriales</taxon>
        <taxon>Corynebacteriaceae</taxon>
        <taxon>Corynebacterium</taxon>
    </lineage>
</organism>
<gene>
    <name evidence="9" type="ORF">CPHO_03025</name>
</gene>
<evidence type="ECO:0000256" key="8">
    <source>
        <dbReference type="SAM" id="Phobius"/>
    </source>
</evidence>
<comment type="subcellular location">
    <subcellularLocation>
        <location evidence="1">Cell membrane</location>
        <topology evidence="1">Multi-pass membrane protein</topology>
    </subcellularLocation>
</comment>
<dbReference type="PANTHER" id="PTHR32024">
    <property type="entry name" value="TRK SYSTEM POTASSIUM UPTAKE PROTEIN TRKG-RELATED"/>
    <property type="match status" value="1"/>
</dbReference>
<evidence type="ECO:0000256" key="7">
    <source>
        <dbReference type="ARBA" id="ARBA00023136"/>
    </source>
</evidence>
<evidence type="ECO:0000256" key="3">
    <source>
        <dbReference type="ARBA" id="ARBA00022475"/>
    </source>
</evidence>